<dbReference type="RefSeq" id="WP_121937592.1">
    <property type="nucleotide sequence ID" value="NZ_REFR01000009.1"/>
</dbReference>
<dbReference type="AlphaFoldDB" id="A0A3M0CSB8"/>
<dbReference type="GO" id="GO:0019305">
    <property type="term" value="P:dTDP-rhamnose biosynthetic process"/>
    <property type="evidence" value="ECO:0007669"/>
    <property type="project" value="UniProtKB-UniRule"/>
</dbReference>
<dbReference type="Proteomes" id="UP000271227">
    <property type="component" value="Unassembled WGS sequence"/>
</dbReference>
<keyword evidence="7" id="KW-0413">Isomerase</keyword>
<dbReference type="GO" id="GO:0000271">
    <property type="term" value="P:polysaccharide biosynthetic process"/>
    <property type="evidence" value="ECO:0007669"/>
    <property type="project" value="TreeGrafter"/>
</dbReference>
<comment type="catalytic activity">
    <reaction evidence="1 7">
        <text>dTDP-4-dehydro-6-deoxy-alpha-D-glucose = dTDP-4-dehydro-beta-L-rhamnose</text>
        <dbReference type="Rhea" id="RHEA:16969"/>
        <dbReference type="ChEBI" id="CHEBI:57649"/>
        <dbReference type="ChEBI" id="CHEBI:62830"/>
        <dbReference type="EC" id="5.1.3.13"/>
    </reaction>
</comment>
<reference evidence="8 9" key="1">
    <citation type="submission" date="2018-10" db="EMBL/GenBank/DDBJ databases">
        <title>Genomic Encyclopedia of Archaeal and Bacterial Type Strains, Phase II (KMG-II): from individual species to whole genera.</title>
        <authorList>
            <person name="Goeker M."/>
        </authorList>
    </citation>
    <scope>NUCLEOTIDE SEQUENCE [LARGE SCALE GENOMIC DNA]</scope>
    <source>
        <strain evidence="8 9">DSM 25217</strain>
    </source>
</reference>
<dbReference type="GO" id="GO:0005829">
    <property type="term" value="C:cytosol"/>
    <property type="evidence" value="ECO:0007669"/>
    <property type="project" value="TreeGrafter"/>
</dbReference>
<evidence type="ECO:0000256" key="7">
    <source>
        <dbReference type="RuleBase" id="RU364069"/>
    </source>
</evidence>
<organism evidence="8 9">
    <name type="scientific">Eilatimonas milleporae</name>
    <dbReference type="NCBI Taxonomy" id="911205"/>
    <lineage>
        <taxon>Bacteria</taxon>
        <taxon>Pseudomonadati</taxon>
        <taxon>Pseudomonadota</taxon>
        <taxon>Alphaproteobacteria</taxon>
        <taxon>Kordiimonadales</taxon>
        <taxon>Kordiimonadaceae</taxon>
        <taxon>Eilatimonas</taxon>
    </lineage>
</organism>
<dbReference type="InParanoid" id="A0A3M0CSB8"/>
<dbReference type="CDD" id="cd00438">
    <property type="entry name" value="cupin_RmlC"/>
    <property type="match status" value="1"/>
</dbReference>
<evidence type="ECO:0000313" key="8">
    <source>
        <dbReference type="EMBL" id="RMB12418.1"/>
    </source>
</evidence>
<evidence type="ECO:0000256" key="4">
    <source>
        <dbReference type="ARBA" id="ARBA00019595"/>
    </source>
</evidence>
<dbReference type="Pfam" id="PF00908">
    <property type="entry name" value="dTDP_sugar_isom"/>
    <property type="match status" value="1"/>
</dbReference>
<evidence type="ECO:0000256" key="3">
    <source>
        <dbReference type="ARBA" id="ARBA00012098"/>
    </source>
</evidence>
<sequence length="192" mass="21986">MHVIPMTLKDVFVLEPKRFGDARGFFSETFNERLFHQHVPGVRFVQDNHSLSREAGVLRGLHFQRPPHAQGKLVRVTRGRVQDVIVDLRKGSPTYGAHEAVELSAENWRQLWVPPGFAHAFCTLEPDTEFVYKVTDFYAPEADDGLRFDDPDLGIAWPFPSEALILSDKDRTLGSFKDFDSPFTYEAPERRV</sequence>
<dbReference type="PANTHER" id="PTHR21047:SF2">
    <property type="entry name" value="THYMIDINE DIPHOSPHO-4-KETO-RHAMNOSE 3,5-EPIMERASE"/>
    <property type="match status" value="1"/>
</dbReference>
<evidence type="ECO:0000256" key="5">
    <source>
        <dbReference type="PIRSR" id="PIRSR600888-1"/>
    </source>
</evidence>
<feature type="active site" description="Proton acceptor" evidence="5">
    <location>
        <position position="62"/>
    </location>
</feature>
<name>A0A3M0CSB8_9PROT</name>
<keyword evidence="9" id="KW-1185">Reference proteome</keyword>
<comment type="function">
    <text evidence="2 7">Catalyzes the epimerization of the C3' and C5'positions of dTDP-6-deoxy-D-xylo-4-hexulose, forming dTDP-6-deoxy-L-lyxo-4-hexulose.</text>
</comment>
<dbReference type="GO" id="GO:0008830">
    <property type="term" value="F:dTDP-4-dehydrorhamnose 3,5-epimerase activity"/>
    <property type="evidence" value="ECO:0007669"/>
    <property type="project" value="UniProtKB-UniRule"/>
</dbReference>
<dbReference type="SUPFAM" id="SSF51182">
    <property type="entry name" value="RmlC-like cupins"/>
    <property type="match status" value="1"/>
</dbReference>
<comment type="pathway">
    <text evidence="7">Carbohydrate biosynthesis; dTDP-L-rhamnose biosynthesis.</text>
</comment>
<dbReference type="PANTHER" id="PTHR21047">
    <property type="entry name" value="DTDP-6-DEOXY-D-GLUCOSE-3,5 EPIMERASE"/>
    <property type="match status" value="1"/>
</dbReference>
<dbReference type="Gene3D" id="2.60.120.10">
    <property type="entry name" value="Jelly Rolls"/>
    <property type="match status" value="1"/>
</dbReference>
<dbReference type="EMBL" id="REFR01000009">
    <property type="protein sequence ID" value="RMB12418.1"/>
    <property type="molecule type" value="Genomic_DNA"/>
</dbReference>
<feature type="active site" description="Proton donor" evidence="5">
    <location>
        <position position="132"/>
    </location>
</feature>
<dbReference type="InterPro" id="IPR014710">
    <property type="entry name" value="RmlC-like_jellyroll"/>
</dbReference>
<gene>
    <name evidence="8" type="ORF">BXY39_0914</name>
</gene>
<feature type="site" description="Participates in a stacking interaction with the thymidine ring of dTDP-4-oxo-6-deoxyglucose" evidence="6">
    <location>
        <position position="138"/>
    </location>
</feature>
<evidence type="ECO:0000256" key="6">
    <source>
        <dbReference type="PIRSR" id="PIRSR600888-3"/>
    </source>
</evidence>
<comment type="caution">
    <text evidence="8">The sequence shown here is derived from an EMBL/GenBank/DDBJ whole genome shotgun (WGS) entry which is preliminary data.</text>
</comment>
<evidence type="ECO:0000256" key="1">
    <source>
        <dbReference type="ARBA" id="ARBA00001298"/>
    </source>
</evidence>
<dbReference type="UniPathway" id="UPA00124"/>
<dbReference type="EC" id="5.1.3.13" evidence="3 7"/>
<dbReference type="InterPro" id="IPR011051">
    <property type="entry name" value="RmlC_Cupin_sf"/>
</dbReference>
<comment type="subunit">
    <text evidence="7">Homodimer.</text>
</comment>
<accession>A0A3M0CSB8</accession>
<dbReference type="OrthoDB" id="9800680at2"/>
<dbReference type="FunCoup" id="A0A3M0CSB8">
    <property type="interactions" value="354"/>
</dbReference>
<evidence type="ECO:0000313" key="9">
    <source>
        <dbReference type="Proteomes" id="UP000271227"/>
    </source>
</evidence>
<comment type="similarity">
    <text evidence="7">Belongs to the dTDP-4-dehydrorhamnose 3,5-epimerase family.</text>
</comment>
<evidence type="ECO:0000256" key="2">
    <source>
        <dbReference type="ARBA" id="ARBA00001997"/>
    </source>
</evidence>
<proteinExistence type="inferred from homology"/>
<protein>
    <recommendedName>
        <fullName evidence="4 7">dTDP-4-dehydrorhamnose 3,5-epimerase</fullName>
        <ecNumber evidence="3 7">5.1.3.13</ecNumber>
    </recommendedName>
    <alternativeName>
        <fullName evidence="7">Thymidine diphospho-4-keto-rhamnose 3,5-epimerase</fullName>
    </alternativeName>
</protein>
<dbReference type="InterPro" id="IPR000888">
    <property type="entry name" value="RmlC-like"/>
</dbReference>
<dbReference type="NCBIfam" id="TIGR01221">
    <property type="entry name" value="rmlC"/>
    <property type="match status" value="1"/>
</dbReference>